<evidence type="ECO:0000313" key="2">
    <source>
        <dbReference type="Proteomes" id="UP001154078"/>
    </source>
</evidence>
<dbReference type="OrthoDB" id="6776101at2759"/>
<name>A0A9P0FNG4_BRAAE</name>
<reference evidence="1" key="1">
    <citation type="submission" date="2021-12" db="EMBL/GenBank/DDBJ databases">
        <authorList>
            <person name="King R."/>
        </authorList>
    </citation>
    <scope>NUCLEOTIDE SEQUENCE</scope>
</reference>
<dbReference type="AlphaFoldDB" id="A0A9P0FNG4"/>
<dbReference type="EMBL" id="OV121139">
    <property type="protein sequence ID" value="CAH0562737.1"/>
    <property type="molecule type" value="Genomic_DNA"/>
</dbReference>
<dbReference type="PANTHER" id="PTHR46409:SF1">
    <property type="entry name" value="HTH PSQ-TYPE DOMAIN-CONTAINING PROTEIN"/>
    <property type="match status" value="1"/>
</dbReference>
<organism evidence="1 2">
    <name type="scientific">Brassicogethes aeneus</name>
    <name type="common">Rape pollen beetle</name>
    <name type="synonym">Meligethes aeneus</name>
    <dbReference type="NCBI Taxonomy" id="1431903"/>
    <lineage>
        <taxon>Eukaryota</taxon>
        <taxon>Metazoa</taxon>
        <taxon>Ecdysozoa</taxon>
        <taxon>Arthropoda</taxon>
        <taxon>Hexapoda</taxon>
        <taxon>Insecta</taxon>
        <taxon>Pterygota</taxon>
        <taxon>Neoptera</taxon>
        <taxon>Endopterygota</taxon>
        <taxon>Coleoptera</taxon>
        <taxon>Polyphaga</taxon>
        <taxon>Cucujiformia</taxon>
        <taxon>Nitidulidae</taxon>
        <taxon>Meligethinae</taxon>
        <taxon>Brassicogethes</taxon>
    </lineage>
</organism>
<protein>
    <submittedName>
        <fullName evidence="1">Uncharacterized protein</fullName>
    </submittedName>
</protein>
<evidence type="ECO:0000313" key="1">
    <source>
        <dbReference type="EMBL" id="CAH0562737.1"/>
    </source>
</evidence>
<gene>
    <name evidence="1" type="ORF">MELIAE_LOCUS11760</name>
</gene>
<accession>A0A9P0FNG4</accession>
<dbReference type="PANTHER" id="PTHR46409">
    <property type="entry name" value="HTH PSQ-TYPE DOMAIN-CONTAINING PROTEIN"/>
    <property type="match status" value="1"/>
</dbReference>
<dbReference type="Proteomes" id="UP001154078">
    <property type="component" value="Chromosome 8"/>
</dbReference>
<sequence length="747" mass="84957">MPNTRKDTECPVFGAPSMLKKNVLPTYADVIKSYLYIRQTLMGSAPNGAEPTLGNIADILIEELKVIWAKASVPVVTDQQILHMIKQYHEKLRNLKKPLKSRYNDTLRQKVIKFRDIAEKKLFDISSCKCVDFSLCKCKNKVPVREREFLVDQRTDRKMFIGSIDPLATKSIQRSLHRKDLEKRSLPSTSTSSVLEIELPLDFKKTTVTDNDCGFNAKQEASPQVEVRSLPSTSTSSVLEIELPLDCEKTTYNYCAFNAKQEASSQVEVSSKQMRIKLPSLAQACDRTGVSDRSAAIIASAVLKDIGLITSEEASKIIDRSKIRRERKRTRSTLRSQLKQDKVFSQAIYFDGRKDNTLVQRSIGNKNHRTTVSEEHIVIVSEPGSKYFGHITVPCGTAKAISENLIEFLQQQMDLTNLVAIGCDGTAVNTGIHNGVNRRLELYLGRPLQWFICMLHANELPLRHLMKHLDGETTGPSGFSGEIGKKLQSCELLPVTDFQRIPTELPEIDLKLLSTDQKYLYNISLSISSGDISEGLANTQPGKMAHSRWLTTANRVLRLYVATSDPSENLKYLTEYILKVYVPTWFSIKVCPEVKYGPRHLLNLIKRSRYMPCHLRDIVDKIIQINGYFAHPENILLAMLADSRIHFRELGLRRILKSRANVETEIRKFKIPEINFEATAYLINHLLKKNTFAYGSIRQNRKEYPNGCIKKDSEPRKTEYDFVQAGDISVAKWKDLRTKLRLLCTMH</sequence>
<keyword evidence="2" id="KW-1185">Reference proteome</keyword>
<proteinExistence type="predicted"/>